<evidence type="ECO:0000313" key="4">
    <source>
        <dbReference type="EMBL" id="HIX71632.1"/>
    </source>
</evidence>
<comment type="caution">
    <text evidence="4">The sequence shown here is derived from an EMBL/GenBank/DDBJ whole genome shotgun (WGS) entry which is preliminary data.</text>
</comment>
<dbReference type="EMBL" id="DXEQ01000032">
    <property type="protein sequence ID" value="HIX71632.1"/>
    <property type="molecule type" value="Genomic_DNA"/>
</dbReference>
<dbReference type="Gene3D" id="3.90.1150.10">
    <property type="entry name" value="Aspartate Aminotransferase, domain 1"/>
    <property type="match status" value="1"/>
</dbReference>
<organism evidence="4 5">
    <name type="scientific">Candidatus Anaerobutyricum stercoripullorum</name>
    <dbReference type="NCBI Taxonomy" id="2838456"/>
    <lineage>
        <taxon>Bacteria</taxon>
        <taxon>Bacillati</taxon>
        <taxon>Bacillota</taxon>
        <taxon>Clostridia</taxon>
        <taxon>Lachnospirales</taxon>
        <taxon>Lachnospiraceae</taxon>
        <taxon>Anaerobutyricum</taxon>
    </lineage>
</organism>
<feature type="domain" description="Aminotransferase class I/classII large" evidence="3">
    <location>
        <begin position="24"/>
        <end position="342"/>
    </location>
</feature>
<dbReference type="GO" id="GO:0030170">
    <property type="term" value="F:pyridoxal phosphate binding"/>
    <property type="evidence" value="ECO:0007669"/>
    <property type="project" value="InterPro"/>
</dbReference>
<sequence length="393" mass="43771">MKNSTHGGNIYKKAKELGLREDQILDYSANISPLGIPAHIKKAMVDAIEGSVNYPDPDCTALREAIGRQDGVEPGAVACGNGGADLLYRLAFGLKPEKVLLPVPAFVEYEEAMTAAGAQMVYEPLDEEMCLRPDVTERITGDIDLVILCNPNNPTGLLTDRRQVLDILQKAQEMHCRVLVDECFLEICEEEADYTVKPYLKDYPNLMILKSFTKLYAIPGVRLGYLLCGDPAVIARINRAGQAWSVSHIAQCAGVAALEHPEYRAAVVRTVKEERDFMKKELRQLPLCLFDGRANYLFFRTPGVTDLDRRLEARGIMIRNCGNYENLSGDYWRIAVRDHKENVRLLGELRRALEEDNTFTREGRDGYGKGNHGAGYHVEFGKDICDSGAVSGL</sequence>
<dbReference type="Proteomes" id="UP000886805">
    <property type="component" value="Unassembled WGS sequence"/>
</dbReference>
<proteinExistence type="predicted"/>
<dbReference type="Pfam" id="PF00155">
    <property type="entry name" value="Aminotran_1_2"/>
    <property type="match status" value="1"/>
</dbReference>
<dbReference type="InterPro" id="IPR015422">
    <property type="entry name" value="PyrdxlP-dep_Trfase_small"/>
</dbReference>
<keyword evidence="2" id="KW-0663">Pyridoxal phosphate</keyword>
<dbReference type="InterPro" id="IPR015424">
    <property type="entry name" value="PyrdxlP-dep_Trfase"/>
</dbReference>
<reference evidence="4" key="1">
    <citation type="journal article" date="2021" name="PeerJ">
        <title>Extensive microbial diversity within the chicken gut microbiome revealed by metagenomics and culture.</title>
        <authorList>
            <person name="Gilroy R."/>
            <person name="Ravi A."/>
            <person name="Getino M."/>
            <person name="Pursley I."/>
            <person name="Horton D.L."/>
            <person name="Alikhan N.F."/>
            <person name="Baker D."/>
            <person name="Gharbi K."/>
            <person name="Hall N."/>
            <person name="Watson M."/>
            <person name="Adriaenssens E.M."/>
            <person name="Foster-Nyarko E."/>
            <person name="Jarju S."/>
            <person name="Secka A."/>
            <person name="Antonio M."/>
            <person name="Oren A."/>
            <person name="Chaudhuri R.R."/>
            <person name="La Ragione R."/>
            <person name="Hildebrand F."/>
            <person name="Pallen M.J."/>
        </authorList>
    </citation>
    <scope>NUCLEOTIDE SEQUENCE</scope>
    <source>
        <strain evidence="4">ChiSxjej3B15-1167</strain>
    </source>
</reference>
<comment type="cofactor">
    <cofactor evidence="1">
        <name>pyridoxal 5'-phosphate</name>
        <dbReference type="ChEBI" id="CHEBI:597326"/>
    </cofactor>
</comment>
<dbReference type="InterPro" id="IPR004839">
    <property type="entry name" value="Aminotransferase_I/II_large"/>
</dbReference>
<dbReference type="PANTHER" id="PTHR42885">
    <property type="entry name" value="HISTIDINOL-PHOSPHATE AMINOTRANSFERASE-RELATED"/>
    <property type="match status" value="1"/>
</dbReference>
<evidence type="ECO:0000256" key="2">
    <source>
        <dbReference type="ARBA" id="ARBA00022898"/>
    </source>
</evidence>
<gene>
    <name evidence="4" type="ORF">H9849_01285</name>
</gene>
<evidence type="ECO:0000259" key="3">
    <source>
        <dbReference type="Pfam" id="PF00155"/>
    </source>
</evidence>
<keyword evidence="4" id="KW-0808">Transferase</keyword>
<dbReference type="Gene3D" id="3.40.640.10">
    <property type="entry name" value="Type I PLP-dependent aspartate aminotransferase-like (Major domain)"/>
    <property type="match status" value="1"/>
</dbReference>
<protein>
    <submittedName>
        <fullName evidence="4">Aminotransferase class I/II-fold pyridoxal phosphate-dependent enzyme</fullName>
    </submittedName>
</protein>
<evidence type="ECO:0000313" key="5">
    <source>
        <dbReference type="Proteomes" id="UP000886805"/>
    </source>
</evidence>
<accession>A0A9D1X2Z9</accession>
<evidence type="ECO:0000256" key="1">
    <source>
        <dbReference type="ARBA" id="ARBA00001933"/>
    </source>
</evidence>
<dbReference type="CDD" id="cd00609">
    <property type="entry name" value="AAT_like"/>
    <property type="match status" value="1"/>
</dbReference>
<reference evidence="4" key="2">
    <citation type="submission" date="2021-04" db="EMBL/GenBank/DDBJ databases">
        <authorList>
            <person name="Gilroy R."/>
        </authorList>
    </citation>
    <scope>NUCLEOTIDE SEQUENCE</scope>
    <source>
        <strain evidence="4">ChiSxjej3B15-1167</strain>
    </source>
</reference>
<dbReference type="InterPro" id="IPR015421">
    <property type="entry name" value="PyrdxlP-dep_Trfase_major"/>
</dbReference>
<dbReference type="AlphaFoldDB" id="A0A9D1X2Z9"/>
<dbReference type="GO" id="GO:0008483">
    <property type="term" value="F:transaminase activity"/>
    <property type="evidence" value="ECO:0007669"/>
    <property type="project" value="UniProtKB-KW"/>
</dbReference>
<name>A0A9D1X2Z9_9FIRM</name>
<dbReference type="SUPFAM" id="SSF53383">
    <property type="entry name" value="PLP-dependent transferases"/>
    <property type="match status" value="1"/>
</dbReference>
<keyword evidence="4" id="KW-0032">Aminotransferase</keyword>
<dbReference type="PANTHER" id="PTHR42885:SF1">
    <property type="entry name" value="THREONINE-PHOSPHATE DECARBOXYLASE"/>
    <property type="match status" value="1"/>
</dbReference>